<sequence length="121" mass="13474">MESSDRTTFQKQRDNLINDIVAVMEQVINNMAILNKNLESIVAVGKDFENVATPWKNFHDAIIAGALDADLKDDIPTAVEAETFPYDENEALNTDVSFEDNLISEEGNAATDGDHRFVPHH</sequence>
<keyword evidence="14" id="KW-0131">Cell cycle</keyword>
<keyword evidence="18" id="KW-1185">Reference proteome</keyword>
<evidence type="ECO:0000256" key="13">
    <source>
        <dbReference type="ARBA" id="ARBA00023242"/>
    </source>
</evidence>
<dbReference type="EMBL" id="CAMKVN010000225">
    <property type="protein sequence ID" value="CAI2165443.1"/>
    <property type="molecule type" value="Genomic_DNA"/>
</dbReference>
<evidence type="ECO:0000256" key="4">
    <source>
        <dbReference type="ARBA" id="ARBA00010146"/>
    </source>
</evidence>
<dbReference type="GO" id="GO:0005876">
    <property type="term" value="C:spindle microtubule"/>
    <property type="evidence" value="ECO:0007669"/>
    <property type="project" value="TreeGrafter"/>
</dbReference>
<dbReference type="PANTHER" id="PTHR28025">
    <property type="entry name" value="DASH COMPLEX SUBUNIT DAD1"/>
    <property type="match status" value="1"/>
</dbReference>
<evidence type="ECO:0000256" key="1">
    <source>
        <dbReference type="ARBA" id="ARBA00004123"/>
    </source>
</evidence>
<keyword evidence="6" id="KW-0158">Chromosome</keyword>
<dbReference type="GO" id="GO:0051301">
    <property type="term" value="P:cell division"/>
    <property type="evidence" value="ECO:0007669"/>
    <property type="project" value="UniProtKB-KW"/>
</dbReference>
<evidence type="ECO:0000256" key="9">
    <source>
        <dbReference type="ARBA" id="ARBA00022701"/>
    </source>
</evidence>
<comment type="subcellular location">
    <subcellularLocation>
        <location evidence="3">Chromosome</location>
        <location evidence="3">Centromere</location>
        <location evidence="3">Kinetochore</location>
    </subcellularLocation>
    <subcellularLocation>
        <location evidence="2">Cytoplasm</location>
        <location evidence="2">Cytoskeleton</location>
        <location evidence="2">Spindle</location>
    </subcellularLocation>
    <subcellularLocation>
        <location evidence="1">Nucleus</location>
    </subcellularLocation>
</comment>
<gene>
    <name evidence="17" type="ORF">FWILDA_LOCUS2075</name>
</gene>
<reference evidence="17" key="1">
    <citation type="submission" date="2022-08" db="EMBL/GenBank/DDBJ databases">
        <authorList>
            <person name="Kallberg Y."/>
            <person name="Tangrot J."/>
            <person name="Rosling A."/>
        </authorList>
    </citation>
    <scope>NUCLEOTIDE SEQUENCE</scope>
    <source>
        <strain evidence="17">Wild A</strain>
    </source>
</reference>
<feature type="non-terminal residue" evidence="17">
    <location>
        <position position="1"/>
    </location>
</feature>
<accession>A0A9W4WMQ4</accession>
<evidence type="ECO:0000256" key="5">
    <source>
        <dbReference type="ARBA" id="ARBA00020261"/>
    </source>
</evidence>
<dbReference type="GO" id="GO:0044732">
    <property type="term" value="C:mitotic spindle pole body"/>
    <property type="evidence" value="ECO:0007669"/>
    <property type="project" value="TreeGrafter"/>
</dbReference>
<evidence type="ECO:0000256" key="3">
    <source>
        <dbReference type="ARBA" id="ARBA00004629"/>
    </source>
</evidence>
<proteinExistence type="inferred from homology"/>
<evidence type="ECO:0000256" key="6">
    <source>
        <dbReference type="ARBA" id="ARBA00022454"/>
    </source>
</evidence>
<evidence type="ECO:0000256" key="16">
    <source>
        <dbReference type="ARBA" id="ARBA00030566"/>
    </source>
</evidence>
<evidence type="ECO:0000313" key="18">
    <source>
        <dbReference type="Proteomes" id="UP001153678"/>
    </source>
</evidence>
<dbReference type="Proteomes" id="UP001153678">
    <property type="component" value="Unassembled WGS sequence"/>
</dbReference>
<evidence type="ECO:0000256" key="14">
    <source>
        <dbReference type="ARBA" id="ARBA00023306"/>
    </source>
</evidence>
<dbReference type="Pfam" id="PF08649">
    <property type="entry name" value="DASH_Dad1"/>
    <property type="match status" value="1"/>
</dbReference>
<keyword evidence="13" id="KW-0539">Nucleus</keyword>
<evidence type="ECO:0000256" key="11">
    <source>
        <dbReference type="ARBA" id="ARBA00022838"/>
    </source>
</evidence>
<keyword evidence="12" id="KW-0206">Cytoskeleton</keyword>
<comment type="caution">
    <text evidence="17">The sequence shown here is derived from an EMBL/GenBank/DDBJ whole genome shotgun (WGS) entry which is preliminary data.</text>
</comment>
<dbReference type="InterPro" id="IPR013958">
    <property type="entry name" value="DASH_Dad1"/>
</dbReference>
<keyword evidence="10" id="KW-0498">Mitosis</keyword>
<protein>
    <recommendedName>
        <fullName evidence="5">DASH complex subunit DAD1</fullName>
    </recommendedName>
    <alternativeName>
        <fullName evidence="16">Outer kinetochore protein DAD1</fullName>
    </alternativeName>
</protein>
<keyword evidence="7" id="KW-0963">Cytoplasm</keyword>
<keyword evidence="11" id="KW-0995">Kinetochore</keyword>
<dbReference type="GO" id="GO:0051010">
    <property type="term" value="F:microtubule plus-end binding"/>
    <property type="evidence" value="ECO:0007669"/>
    <property type="project" value="TreeGrafter"/>
</dbReference>
<dbReference type="AlphaFoldDB" id="A0A9W4WMQ4"/>
<keyword evidence="8" id="KW-0132">Cell division</keyword>
<evidence type="ECO:0000256" key="12">
    <source>
        <dbReference type="ARBA" id="ARBA00023212"/>
    </source>
</evidence>
<evidence type="ECO:0000256" key="10">
    <source>
        <dbReference type="ARBA" id="ARBA00022776"/>
    </source>
</evidence>
<organism evidence="17 18">
    <name type="scientific">Funneliformis geosporum</name>
    <dbReference type="NCBI Taxonomy" id="1117311"/>
    <lineage>
        <taxon>Eukaryota</taxon>
        <taxon>Fungi</taxon>
        <taxon>Fungi incertae sedis</taxon>
        <taxon>Mucoromycota</taxon>
        <taxon>Glomeromycotina</taxon>
        <taxon>Glomeromycetes</taxon>
        <taxon>Glomerales</taxon>
        <taxon>Glomeraceae</taxon>
        <taxon>Funneliformis</taxon>
    </lineage>
</organism>
<evidence type="ECO:0000256" key="2">
    <source>
        <dbReference type="ARBA" id="ARBA00004186"/>
    </source>
</evidence>
<evidence type="ECO:0000256" key="8">
    <source>
        <dbReference type="ARBA" id="ARBA00022618"/>
    </source>
</evidence>
<dbReference type="GO" id="GO:0042729">
    <property type="term" value="C:DASH complex"/>
    <property type="evidence" value="ECO:0007669"/>
    <property type="project" value="InterPro"/>
</dbReference>
<keyword evidence="9" id="KW-0493">Microtubule</keyword>
<dbReference type="GO" id="GO:0072686">
    <property type="term" value="C:mitotic spindle"/>
    <property type="evidence" value="ECO:0007669"/>
    <property type="project" value="InterPro"/>
</dbReference>
<evidence type="ECO:0000256" key="7">
    <source>
        <dbReference type="ARBA" id="ARBA00022490"/>
    </source>
</evidence>
<comment type="similarity">
    <text evidence="4">Belongs to the DASH complex DAD1 family.</text>
</comment>
<evidence type="ECO:0000313" key="17">
    <source>
        <dbReference type="EMBL" id="CAI2165443.1"/>
    </source>
</evidence>
<name>A0A9W4WMQ4_9GLOM</name>
<dbReference type="OrthoDB" id="5566853at2759"/>
<keyword evidence="15" id="KW-0137">Centromere</keyword>
<evidence type="ECO:0000256" key="15">
    <source>
        <dbReference type="ARBA" id="ARBA00023328"/>
    </source>
</evidence>
<dbReference type="PANTHER" id="PTHR28025:SF1">
    <property type="entry name" value="DASH COMPLEX SUBUNIT DAD1"/>
    <property type="match status" value="1"/>
</dbReference>